<dbReference type="InterPro" id="IPR001343">
    <property type="entry name" value="Hemolysn_Ca-bd"/>
</dbReference>
<dbReference type="InterPro" id="IPR018511">
    <property type="entry name" value="Hemolysin-typ_Ca-bd_CS"/>
</dbReference>
<dbReference type="InterPro" id="IPR011049">
    <property type="entry name" value="Serralysin-like_metalloprot_C"/>
</dbReference>
<dbReference type="InterPro" id="IPR050557">
    <property type="entry name" value="RTX_toxin/Mannuronan_C5-epim"/>
</dbReference>
<sequence>MRRIRPKLLPTLAIIAILGAPMTASAAKIVTVPFSPAILQISSIKVSGSTYNVKVTFSLGTSNGGASIASTVITASTKTCTALKTARNCTIKSVKKGVLLLISAKSKNLKGFSVSSTKVRFVVGGTWSKTSISTPSSGNYGSSAPTTSDTSGSTPQVQASGCTITGTSGDDVLEGTSGNDVICGKGGKDKIRAKAGKDIIYATLLQSASGKAVSAAGVRKLADDAEDTGADDIDGGEGDDIIYGGSGNDVMTGGSGDDTLNGGDGNDTLTGDGGSDHVNGDGGLNVCNVDSSDIYDTNPETRTCDTESPKVESVTPSTLSVDTSASARNFTVAVVATDDLAGFSEWGCWMGLIKDGSFLKQIAPSGVVPTVLTVGRYGNTKIRFTFSFTLPRYAEQGDWSMEGYDCRDQVGNNARYFFDNNVWTYSSNGVPTVYAAGEPFVHQNIAQTGIGDTQDPVLVSATASTQSIDTSAGPQAVTYTLELSDDLGIDDRYITIYMRSTNGNIVRSTVATRTSGTLQHGYWTVSVTYPRFWPSGNTNLYLVNDLRDISGKEGRYGGGYVAIPTLALAQTVTNQTGIGDSEGPTVTNIQLVHAPNTTSGDDYVDLDITVTENLSGAFWDESNSQFTLRGPSGATLYGCLDAHNCGEVYDDNPADDDPTFPTYGRPTFRIISSVTSNTTGYTTTVARARVRFPNLSALGTWTFSLTLLPDKVGNYVAQPVPTFTFVNGPQS</sequence>
<dbReference type="GO" id="GO:0005576">
    <property type="term" value="C:extracellular region"/>
    <property type="evidence" value="ECO:0007669"/>
    <property type="project" value="UniProtKB-SubCell"/>
</dbReference>
<reference evidence="4" key="1">
    <citation type="submission" date="2020-05" db="EMBL/GenBank/DDBJ databases">
        <authorList>
            <person name="Chiriac C."/>
            <person name="Salcher M."/>
            <person name="Ghai R."/>
            <person name="Kavagutti S V."/>
        </authorList>
    </citation>
    <scope>NUCLEOTIDE SEQUENCE</scope>
</reference>
<accession>A0A6J6AGG3</accession>
<protein>
    <submittedName>
        <fullName evidence="4">Unannotated protein</fullName>
    </submittedName>
</protein>
<dbReference type="PANTHER" id="PTHR38340">
    <property type="entry name" value="S-LAYER PROTEIN"/>
    <property type="match status" value="1"/>
</dbReference>
<organism evidence="4">
    <name type="scientific">freshwater metagenome</name>
    <dbReference type="NCBI Taxonomy" id="449393"/>
    <lineage>
        <taxon>unclassified sequences</taxon>
        <taxon>metagenomes</taxon>
        <taxon>ecological metagenomes</taxon>
    </lineage>
</organism>
<dbReference type="Gene3D" id="2.150.10.10">
    <property type="entry name" value="Serralysin-like metalloprotease, C-terminal"/>
    <property type="match status" value="2"/>
</dbReference>
<dbReference type="Pfam" id="PF00353">
    <property type="entry name" value="HemolysinCabind"/>
    <property type="match status" value="2"/>
</dbReference>
<feature type="compositionally biased region" description="Polar residues" evidence="3">
    <location>
        <begin position="133"/>
        <end position="168"/>
    </location>
</feature>
<dbReference type="EMBL" id="CAETWZ010000055">
    <property type="protein sequence ID" value="CAB4367909.1"/>
    <property type="molecule type" value="Genomic_DNA"/>
</dbReference>
<name>A0A6J6AGG3_9ZZZZ</name>
<feature type="region of interest" description="Disordered" evidence="3">
    <location>
        <begin position="133"/>
        <end position="169"/>
    </location>
</feature>
<evidence type="ECO:0000256" key="3">
    <source>
        <dbReference type="SAM" id="MobiDB-lite"/>
    </source>
</evidence>
<dbReference type="SUPFAM" id="SSF51120">
    <property type="entry name" value="beta-Roll"/>
    <property type="match status" value="1"/>
</dbReference>
<dbReference type="PROSITE" id="PS00330">
    <property type="entry name" value="HEMOLYSIN_CALCIUM"/>
    <property type="match status" value="1"/>
</dbReference>
<gene>
    <name evidence="4" type="ORF">UFOPK4179_00702</name>
</gene>
<dbReference type="AlphaFoldDB" id="A0A6J6AGG3"/>
<evidence type="ECO:0000256" key="2">
    <source>
        <dbReference type="ARBA" id="ARBA00022525"/>
    </source>
</evidence>
<dbReference type="PRINTS" id="PR00313">
    <property type="entry name" value="CABNDNGRPT"/>
</dbReference>
<dbReference type="PANTHER" id="PTHR38340:SF1">
    <property type="entry name" value="S-LAYER PROTEIN"/>
    <property type="match status" value="1"/>
</dbReference>
<evidence type="ECO:0000313" key="4">
    <source>
        <dbReference type="EMBL" id="CAB4367909.1"/>
    </source>
</evidence>
<keyword evidence="2" id="KW-0964">Secreted</keyword>
<comment type="subcellular location">
    <subcellularLocation>
        <location evidence="1">Secreted</location>
    </subcellularLocation>
</comment>
<dbReference type="GO" id="GO:0005509">
    <property type="term" value="F:calcium ion binding"/>
    <property type="evidence" value="ECO:0007669"/>
    <property type="project" value="InterPro"/>
</dbReference>
<evidence type="ECO:0000256" key="1">
    <source>
        <dbReference type="ARBA" id="ARBA00004613"/>
    </source>
</evidence>
<proteinExistence type="predicted"/>